<evidence type="ECO:0000256" key="2">
    <source>
        <dbReference type="PIRSR" id="PIRSR006232-1"/>
    </source>
</evidence>
<proteinExistence type="inferred from homology"/>
<comment type="similarity">
    <text evidence="1 3">Belongs to the pirin family.</text>
</comment>
<organism evidence="6 7">
    <name type="scientific">Dyadobacter soli</name>
    <dbReference type="NCBI Taxonomy" id="659014"/>
    <lineage>
        <taxon>Bacteria</taxon>
        <taxon>Pseudomonadati</taxon>
        <taxon>Bacteroidota</taxon>
        <taxon>Cytophagia</taxon>
        <taxon>Cytophagales</taxon>
        <taxon>Spirosomataceae</taxon>
        <taxon>Dyadobacter</taxon>
    </lineage>
</organism>
<feature type="domain" description="Pirin N-terminal" evidence="4">
    <location>
        <begin position="13"/>
        <end position="121"/>
    </location>
</feature>
<dbReference type="InterPro" id="IPR041602">
    <property type="entry name" value="Quercetinase_C"/>
</dbReference>
<dbReference type="Gene3D" id="2.60.120.10">
    <property type="entry name" value="Jelly Rolls"/>
    <property type="match status" value="2"/>
</dbReference>
<dbReference type="PANTHER" id="PTHR43212">
    <property type="entry name" value="QUERCETIN 2,3-DIOXYGENASE"/>
    <property type="match status" value="1"/>
</dbReference>
<dbReference type="InterPro" id="IPR003829">
    <property type="entry name" value="Pirin_N_dom"/>
</dbReference>
<dbReference type="Pfam" id="PF17954">
    <property type="entry name" value="Pirin_C_2"/>
    <property type="match status" value="1"/>
</dbReference>
<dbReference type="InterPro" id="IPR012093">
    <property type="entry name" value="Pirin"/>
</dbReference>
<evidence type="ECO:0000313" key="7">
    <source>
        <dbReference type="Proteomes" id="UP000198748"/>
    </source>
</evidence>
<dbReference type="PIRSF" id="PIRSF006232">
    <property type="entry name" value="Pirin"/>
    <property type="match status" value="1"/>
</dbReference>
<dbReference type="InterPro" id="IPR014710">
    <property type="entry name" value="RmlC-like_jellyroll"/>
</dbReference>
<reference evidence="7" key="1">
    <citation type="submission" date="2016-10" db="EMBL/GenBank/DDBJ databases">
        <authorList>
            <person name="Varghese N."/>
            <person name="Submissions S."/>
        </authorList>
    </citation>
    <scope>NUCLEOTIDE SEQUENCE [LARGE SCALE GENOMIC DNA]</scope>
    <source>
        <strain evidence="7">DSM 25329</strain>
    </source>
</reference>
<evidence type="ECO:0000259" key="4">
    <source>
        <dbReference type="Pfam" id="PF02678"/>
    </source>
</evidence>
<accession>A0A1G6WXD5</accession>
<feature type="binding site" evidence="2">
    <location>
        <position position="59"/>
    </location>
    <ligand>
        <name>Fe cation</name>
        <dbReference type="ChEBI" id="CHEBI:24875"/>
    </ligand>
</feature>
<comment type="cofactor">
    <cofactor evidence="2">
        <name>Fe cation</name>
        <dbReference type="ChEBI" id="CHEBI:24875"/>
    </cofactor>
    <text evidence="2">Binds 1 Fe cation per subunit.</text>
</comment>
<dbReference type="PANTHER" id="PTHR43212:SF3">
    <property type="entry name" value="QUERCETIN 2,3-DIOXYGENASE"/>
    <property type="match status" value="1"/>
</dbReference>
<gene>
    <name evidence="6" type="ORF">SAMN04487996_10210</name>
</gene>
<feature type="domain" description="Quercetin 2,3-dioxygenase C-terminal cupin" evidence="5">
    <location>
        <begin position="149"/>
        <end position="234"/>
    </location>
</feature>
<keyword evidence="2" id="KW-0479">Metal-binding</keyword>
<dbReference type="STRING" id="659014.SAMN04487996_10210"/>
<feature type="binding site" evidence="2">
    <location>
        <position position="105"/>
    </location>
    <ligand>
        <name>Fe cation</name>
        <dbReference type="ChEBI" id="CHEBI:24875"/>
    </ligand>
</feature>
<evidence type="ECO:0000259" key="5">
    <source>
        <dbReference type="Pfam" id="PF17954"/>
    </source>
</evidence>
<dbReference type="SUPFAM" id="SSF51182">
    <property type="entry name" value="RmlC-like cupins"/>
    <property type="match status" value="1"/>
</dbReference>
<dbReference type="OrthoDB" id="321327at2"/>
<evidence type="ECO:0000313" key="6">
    <source>
        <dbReference type="EMBL" id="SDD70562.1"/>
    </source>
</evidence>
<keyword evidence="7" id="KW-1185">Reference proteome</keyword>
<protein>
    <recommendedName>
        <fullName evidence="8">Pirin N-terminal domain-containing protein</fullName>
    </recommendedName>
</protein>
<dbReference type="RefSeq" id="WP_090146347.1">
    <property type="nucleotide sequence ID" value="NZ_FNAN01000002.1"/>
</dbReference>
<dbReference type="InterPro" id="IPR011051">
    <property type="entry name" value="RmlC_Cupin_sf"/>
</dbReference>
<dbReference type="EMBL" id="FNAN01000002">
    <property type="protein sequence ID" value="SDD70562.1"/>
    <property type="molecule type" value="Genomic_DNA"/>
</dbReference>
<evidence type="ECO:0008006" key="8">
    <source>
        <dbReference type="Google" id="ProtNLM"/>
    </source>
</evidence>
<dbReference type="Proteomes" id="UP000198748">
    <property type="component" value="Unassembled WGS sequence"/>
</dbReference>
<dbReference type="CDD" id="cd02910">
    <property type="entry name" value="cupin_Yhhw_N"/>
    <property type="match status" value="1"/>
</dbReference>
<evidence type="ECO:0000256" key="3">
    <source>
        <dbReference type="RuleBase" id="RU003457"/>
    </source>
</evidence>
<sequence length="238" mass="26959">MKNSVLHPAASRFYADHGWLQSAQTFSFHGNYDPQRIQFGALRVLNDDTVNGGKGFGRHPHDNMEIISIPLEGTLEHQDSLGNVAVIRPGEIQVMSAGTGVYHTEFNKDQDEPVTFLQIWLYPKKLNVTPRYDQMEYTSGNRHNRFQQILSPDPSDEGVWINQDAWFHLAELDKGFETDYALKKEGNGMYVFVIEGNVEVNGQLLSTRDGYGFWPESAVSVKAVEKSSLLVIEVPEKW</sequence>
<dbReference type="Pfam" id="PF02678">
    <property type="entry name" value="Pirin"/>
    <property type="match status" value="1"/>
</dbReference>
<feature type="binding site" evidence="2">
    <location>
        <position position="61"/>
    </location>
    <ligand>
        <name>Fe cation</name>
        <dbReference type="ChEBI" id="CHEBI:24875"/>
    </ligand>
</feature>
<name>A0A1G6WXD5_9BACT</name>
<dbReference type="AlphaFoldDB" id="A0A1G6WXD5"/>
<keyword evidence="2" id="KW-0408">Iron</keyword>
<evidence type="ECO:0000256" key="1">
    <source>
        <dbReference type="ARBA" id="ARBA00008416"/>
    </source>
</evidence>
<dbReference type="GO" id="GO:0046872">
    <property type="term" value="F:metal ion binding"/>
    <property type="evidence" value="ECO:0007669"/>
    <property type="project" value="UniProtKB-KW"/>
</dbReference>
<feature type="binding site" evidence="2">
    <location>
        <position position="103"/>
    </location>
    <ligand>
        <name>Fe cation</name>
        <dbReference type="ChEBI" id="CHEBI:24875"/>
    </ligand>
</feature>